<evidence type="ECO:0000256" key="1">
    <source>
        <dbReference type="SAM" id="MobiDB-lite"/>
    </source>
</evidence>
<proteinExistence type="predicted"/>
<evidence type="ECO:0000313" key="2">
    <source>
        <dbReference type="EMBL" id="CAA9502179.1"/>
    </source>
</evidence>
<accession>A0A6J4SL46</accession>
<reference evidence="2" key="1">
    <citation type="submission" date="2020-02" db="EMBL/GenBank/DDBJ databases">
        <authorList>
            <person name="Meier V. D."/>
        </authorList>
    </citation>
    <scope>NUCLEOTIDE SEQUENCE</scope>
    <source>
        <strain evidence="2">AVDCRST_MAG13</strain>
    </source>
</reference>
<feature type="non-terminal residue" evidence="2">
    <location>
        <position position="77"/>
    </location>
</feature>
<dbReference type="AlphaFoldDB" id="A0A6J4SL46"/>
<sequence length="77" mass="8273">GVGLPRSGLPDPGRSHGPSAPRARPRGPGGRGRRAGVPRRARRPRRRHGSPGRRAGARRGGPRRARAHHRQPARPAL</sequence>
<name>A0A6J4SL46_9ACTN</name>
<feature type="region of interest" description="Disordered" evidence="1">
    <location>
        <begin position="1"/>
        <end position="77"/>
    </location>
</feature>
<dbReference type="EMBL" id="CADCVO010000371">
    <property type="protein sequence ID" value="CAA9502179.1"/>
    <property type="molecule type" value="Genomic_DNA"/>
</dbReference>
<feature type="non-terminal residue" evidence="2">
    <location>
        <position position="1"/>
    </location>
</feature>
<protein>
    <submittedName>
        <fullName evidence="2">Uncharacterized protein</fullName>
    </submittedName>
</protein>
<feature type="compositionally biased region" description="Basic residues" evidence="1">
    <location>
        <begin position="31"/>
        <end position="77"/>
    </location>
</feature>
<gene>
    <name evidence="2" type="ORF">AVDCRST_MAG13-2327</name>
</gene>
<organism evidence="2">
    <name type="scientific">uncultured Solirubrobacteraceae bacterium</name>
    <dbReference type="NCBI Taxonomy" id="1162706"/>
    <lineage>
        <taxon>Bacteria</taxon>
        <taxon>Bacillati</taxon>
        <taxon>Actinomycetota</taxon>
        <taxon>Thermoleophilia</taxon>
        <taxon>Solirubrobacterales</taxon>
        <taxon>Solirubrobacteraceae</taxon>
        <taxon>environmental samples</taxon>
    </lineage>
</organism>